<keyword evidence="5 6" id="KW-0539">Nucleus</keyword>
<evidence type="ECO:0000256" key="4">
    <source>
        <dbReference type="ARBA" id="ARBA00023163"/>
    </source>
</evidence>
<dbReference type="AlphaFoldDB" id="A0A336M9R6"/>
<dbReference type="PANTHER" id="PTHR21545:SF13">
    <property type="entry name" value="ECDYSONE-INDUCED PROTEIN 93F, ISOFORM C"/>
    <property type="match status" value="1"/>
</dbReference>
<protein>
    <submittedName>
        <fullName evidence="10">CSON007490 protein</fullName>
    </submittedName>
</protein>
<feature type="compositionally biased region" description="Low complexity" evidence="7">
    <location>
        <begin position="502"/>
        <end position="512"/>
    </location>
</feature>
<dbReference type="InterPro" id="IPR007889">
    <property type="entry name" value="HTH_Psq"/>
</dbReference>
<sequence>MRKKLQFNLIFLNFLIILGLERVAEELMGRRKWKQYQDIIQRSNLNLDATNLTQKITSPVVNNGHHNHHHNNQEEEEEEKKLLLQKLEISKEDEQENTLINHIKSETLLTENNNQEKEINKKLSTETENVDSEIKVKSDTDAIENSENNQKDDSIKLKTEEHEGENKEDISLPVDWKPQDKCYFCVDGKLLTVNESGELVAESGPVRNTEADLTNNRTHDSDSDSSESEQDQSRKQLEQANKQLTAAFLRQAQGLGTNMTSFENMAAQLAAVASLHGLQPGLAPFYPGLWYGLQQQAQQQQDSPSSQTPRNNQPQASQSPSLTEPNASSSPVAKSGPPDLIAVGGEQPLDLSAKPSGSSSREPPPMLKAKPRIAPIPGRRSYTEEELQSALRDILSGKLGTRRAAVIYGIPRSTLRNKVYKFTMENRQQLPRPEAVLPAILAEDDDDNNDEGDDDLESQPISTPGSLSPEELIRLSSNPALTQVALQRLLLDTQKSGEANSPQQQQPQSQQTPPEPPKIPTPQTPPVISPMLDPNLLLQLQGLLLGGGLGALAPGLLTAKPEELAAIQKLMLSQQELFKEQLKQIQNQTSTSSRQEQNNGQDLNLLQNLSFLQQQQQQQLLQKQLRKSNATPDGVVSGGEMNDNSDPSMLLRIPSYKPVVAGSSNASKNGESPASSSLSHTSPSLRPVVPNSPLNHHLPVTSPPIIGRGGQRSESESPPTLLPTHKGMLSISEVIAKSISKNFQQHVEQQQQQQHSKIHHHHHHGLGLDLMEQYKRPSISVIKNLGSVDRFGQSSSLSPNSNTGTGGKGTRPKRGKYRNYDRDSLVEAVKAVQRGEMSVHRAGSYYGVPHSTLEYKVKERHLMRPRKREPKPQPLDGTSTTSASSSNKQSQDLSVMRAQLDKKPPLGKTPPFPATSPNGMKMPPMFDTAMASQLQYSSPFMWPHHPSFAGMPGLASAANSSNQQQQPPTFPPNAEHLFAQHMMQRFQQQEENPTANRNGGGSSSSGSKTPNNGSTSGASTPASGKSTRELAESIYDASTNGSFLDGIIRHSLDKKPAEMNHGALFDQLVKNNRNSLDQPDHGPTNAAMVAASALLASQSATSTGRKRSGSPMSFAQTEIKRERASPDVSSDSDRPESGSDFTKETVNQLIKLQQGLPIKLEQKGKEDINGGNGNNGGTTSNDDDNIHNDDFS</sequence>
<organism evidence="10">
    <name type="scientific">Culicoides sonorensis</name>
    <name type="common">Biting midge</name>
    <dbReference type="NCBI Taxonomy" id="179676"/>
    <lineage>
        <taxon>Eukaryota</taxon>
        <taxon>Metazoa</taxon>
        <taxon>Ecdysozoa</taxon>
        <taxon>Arthropoda</taxon>
        <taxon>Hexapoda</taxon>
        <taxon>Insecta</taxon>
        <taxon>Pterygota</taxon>
        <taxon>Neoptera</taxon>
        <taxon>Endopterygota</taxon>
        <taxon>Diptera</taxon>
        <taxon>Nematocera</taxon>
        <taxon>Chironomoidea</taxon>
        <taxon>Ceratopogonidae</taxon>
        <taxon>Ceratopogoninae</taxon>
        <taxon>Culicoides</taxon>
        <taxon>Monoculicoides</taxon>
    </lineage>
</organism>
<feature type="region of interest" description="Disordered" evidence="7">
    <location>
        <begin position="743"/>
        <end position="764"/>
    </location>
</feature>
<evidence type="ECO:0000256" key="8">
    <source>
        <dbReference type="SAM" id="SignalP"/>
    </source>
</evidence>
<proteinExistence type="predicted"/>
<feature type="region of interest" description="Disordered" evidence="7">
    <location>
        <begin position="444"/>
        <end position="470"/>
    </location>
</feature>
<dbReference type="VEuPathDB" id="VectorBase:CSON007490"/>
<feature type="compositionally biased region" description="Acidic residues" evidence="7">
    <location>
        <begin position="444"/>
        <end position="457"/>
    </location>
</feature>
<keyword evidence="2" id="KW-0805">Transcription regulation</keyword>
<feature type="region of interest" description="Disordered" evidence="7">
    <location>
        <begin position="201"/>
        <end position="237"/>
    </location>
</feature>
<feature type="compositionally biased region" description="Polar residues" evidence="7">
    <location>
        <begin position="792"/>
        <end position="802"/>
    </location>
</feature>
<dbReference type="GO" id="GO:0006357">
    <property type="term" value="P:regulation of transcription by RNA polymerase II"/>
    <property type="evidence" value="ECO:0007669"/>
    <property type="project" value="TreeGrafter"/>
</dbReference>
<feature type="region of interest" description="Disordered" evidence="7">
    <location>
        <begin position="59"/>
        <end position="80"/>
    </location>
</feature>
<evidence type="ECO:0000256" key="3">
    <source>
        <dbReference type="ARBA" id="ARBA00023125"/>
    </source>
</evidence>
<feature type="compositionally biased region" description="Low complexity" evidence="7">
    <location>
        <begin position="744"/>
        <end position="755"/>
    </location>
</feature>
<feature type="region of interest" description="Disordered" evidence="7">
    <location>
        <begin position="496"/>
        <end position="530"/>
    </location>
</feature>
<feature type="compositionally biased region" description="Polar residues" evidence="7">
    <location>
        <begin position="308"/>
        <end position="332"/>
    </location>
</feature>
<feature type="domain" description="HTH psq-type" evidence="9">
    <location>
        <begin position="378"/>
        <end position="425"/>
    </location>
</feature>
<feature type="compositionally biased region" description="Basic and acidic residues" evidence="7">
    <location>
        <begin position="1118"/>
        <end position="1143"/>
    </location>
</feature>
<keyword evidence="8" id="KW-0732">Signal</keyword>
<dbReference type="InterPro" id="IPR009057">
    <property type="entry name" value="Homeodomain-like_sf"/>
</dbReference>
<evidence type="ECO:0000256" key="1">
    <source>
        <dbReference type="ARBA" id="ARBA00004123"/>
    </source>
</evidence>
<feature type="compositionally biased region" description="Basic and acidic residues" evidence="7">
    <location>
        <begin position="149"/>
        <end position="170"/>
    </location>
</feature>
<dbReference type="GO" id="GO:0005634">
    <property type="term" value="C:nucleus"/>
    <property type="evidence" value="ECO:0007669"/>
    <property type="project" value="UniProtKB-SubCell"/>
</dbReference>
<evidence type="ECO:0000259" key="9">
    <source>
        <dbReference type="PROSITE" id="PS50960"/>
    </source>
</evidence>
<feature type="domain" description="HTH psq-type" evidence="9">
    <location>
        <begin position="811"/>
        <end position="863"/>
    </location>
</feature>
<dbReference type="SUPFAM" id="SSF46689">
    <property type="entry name" value="Homeodomain-like"/>
    <property type="match status" value="2"/>
</dbReference>
<feature type="chain" id="PRO_5016324757" evidence="8">
    <location>
        <begin position="27"/>
        <end position="1192"/>
    </location>
</feature>
<feature type="DNA-binding region" description="H-T-H motif" evidence="6">
    <location>
        <begin position="401"/>
        <end position="421"/>
    </location>
</feature>
<dbReference type="GO" id="GO:0003677">
    <property type="term" value="F:DNA binding"/>
    <property type="evidence" value="ECO:0007669"/>
    <property type="project" value="UniProtKB-UniRule"/>
</dbReference>
<gene>
    <name evidence="10" type="primary">CSON007490</name>
</gene>
<comment type="subcellular location">
    <subcellularLocation>
        <location evidence="1 6">Nucleus</location>
    </subcellularLocation>
</comment>
<dbReference type="PANTHER" id="PTHR21545">
    <property type="entry name" value="TRANSCRIPTION FACTOR MLR1/2"/>
    <property type="match status" value="1"/>
</dbReference>
<evidence type="ECO:0000256" key="5">
    <source>
        <dbReference type="ARBA" id="ARBA00023242"/>
    </source>
</evidence>
<reference evidence="10" key="1">
    <citation type="submission" date="2018-07" db="EMBL/GenBank/DDBJ databases">
        <authorList>
            <person name="Quirk P.G."/>
            <person name="Krulwich T.A."/>
        </authorList>
    </citation>
    <scope>NUCLEOTIDE SEQUENCE</scope>
</reference>
<feature type="compositionally biased region" description="Pro residues" evidence="7">
    <location>
        <begin position="513"/>
        <end position="528"/>
    </location>
</feature>
<feature type="compositionally biased region" description="Low complexity" evidence="7">
    <location>
        <begin position="294"/>
        <end position="307"/>
    </location>
</feature>
<keyword evidence="3 6" id="KW-0238">DNA-binding</keyword>
<keyword evidence="4" id="KW-0804">Transcription</keyword>
<dbReference type="PROSITE" id="PS50960">
    <property type="entry name" value="HTH_PSQ"/>
    <property type="match status" value="2"/>
</dbReference>
<dbReference type="FunFam" id="1.10.10.60:FF:000019">
    <property type="entry name" value="Ligand-dependent corepressor isoform 1"/>
    <property type="match status" value="1"/>
</dbReference>
<dbReference type="Pfam" id="PF05225">
    <property type="entry name" value="HTH_psq"/>
    <property type="match status" value="2"/>
</dbReference>
<feature type="region of interest" description="Disordered" evidence="7">
    <location>
        <begin position="953"/>
        <end position="1028"/>
    </location>
</feature>
<evidence type="ECO:0000256" key="2">
    <source>
        <dbReference type="ARBA" id="ARBA00023015"/>
    </source>
</evidence>
<feature type="compositionally biased region" description="Polar residues" evidence="7">
    <location>
        <begin position="985"/>
        <end position="997"/>
    </location>
</feature>
<feature type="compositionally biased region" description="Low complexity" evidence="7">
    <location>
        <begin position="955"/>
        <end position="967"/>
    </location>
</feature>
<evidence type="ECO:0000256" key="7">
    <source>
        <dbReference type="SAM" id="MobiDB-lite"/>
    </source>
</evidence>
<feature type="region of interest" description="Disordered" evidence="7">
    <location>
        <begin position="790"/>
        <end position="821"/>
    </location>
</feature>
<feature type="region of interest" description="Disordered" evidence="7">
    <location>
        <begin position="620"/>
        <end position="724"/>
    </location>
</feature>
<accession>A0A336M9R6</accession>
<feature type="compositionally biased region" description="Low complexity" evidence="7">
    <location>
        <begin position="1004"/>
        <end position="1025"/>
    </location>
</feature>
<dbReference type="Gene3D" id="1.10.10.60">
    <property type="entry name" value="Homeodomain-like"/>
    <property type="match status" value="2"/>
</dbReference>
<feature type="signal peptide" evidence="8">
    <location>
        <begin position="1"/>
        <end position="26"/>
    </location>
</feature>
<name>A0A336M9R6_CULSO</name>
<feature type="region of interest" description="Disordered" evidence="7">
    <location>
        <begin position="294"/>
        <end position="379"/>
    </location>
</feature>
<feature type="region of interest" description="Disordered" evidence="7">
    <location>
        <begin position="1098"/>
        <end position="1192"/>
    </location>
</feature>
<feature type="region of interest" description="Disordered" evidence="7">
    <location>
        <begin position="120"/>
        <end position="172"/>
    </location>
</feature>
<dbReference type="OMA" id="EETNGIC"/>
<feature type="region of interest" description="Disordered" evidence="7">
    <location>
        <begin position="856"/>
        <end position="925"/>
    </location>
</feature>
<dbReference type="EMBL" id="UFQT01000283">
    <property type="protein sequence ID" value="SSX22778.1"/>
    <property type="molecule type" value="Genomic_DNA"/>
</dbReference>
<evidence type="ECO:0000256" key="6">
    <source>
        <dbReference type="PROSITE-ProRule" id="PRU00320"/>
    </source>
</evidence>
<evidence type="ECO:0000313" key="10">
    <source>
        <dbReference type="EMBL" id="SSX22778.1"/>
    </source>
</evidence>
<feature type="compositionally biased region" description="Low complexity" evidence="7">
    <location>
        <begin position="672"/>
        <end position="685"/>
    </location>
</feature>
<feature type="DNA-binding region" description="H-T-H motif" evidence="6">
    <location>
        <begin position="839"/>
        <end position="859"/>
    </location>
</feature>